<feature type="domain" description="Ribosome recycling factor" evidence="7">
    <location>
        <begin position="20"/>
        <end position="183"/>
    </location>
</feature>
<comment type="caution">
    <text evidence="8">The sequence shown here is derived from an EMBL/GenBank/DDBJ whole genome shotgun (WGS) entry which is preliminary data.</text>
</comment>
<dbReference type="SUPFAM" id="SSF55194">
    <property type="entry name" value="Ribosome recycling factor, RRF"/>
    <property type="match status" value="1"/>
</dbReference>
<dbReference type="AlphaFoldDB" id="A0A7C4GGA2"/>
<dbReference type="Gene3D" id="3.30.1360.40">
    <property type="match status" value="1"/>
</dbReference>
<protein>
    <recommendedName>
        <fullName evidence="5">Ribosome-recycling factor</fullName>
        <shortName evidence="5">RRF</shortName>
    </recommendedName>
    <alternativeName>
        <fullName evidence="5">Ribosome-releasing factor</fullName>
    </alternativeName>
</protein>
<dbReference type="PANTHER" id="PTHR20982:SF3">
    <property type="entry name" value="MITOCHONDRIAL RIBOSOME RECYCLING FACTOR PSEUDO 1"/>
    <property type="match status" value="1"/>
</dbReference>
<dbReference type="CDD" id="cd00520">
    <property type="entry name" value="RRF"/>
    <property type="match status" value="1"/>
</dbReference>
<dbReference type="GO" id="GO:0005737">
    <property type="term" value="C:cytoplasm"/>
    <property type="evidence" value="ECO:0007669"/>
    <property type="project" value="UniProtKB-SubCell"/>
</dbReference>
<dbReference type="InterPro" id="IPR002661">
    <property type="entry name" value="Ribosome_recyc_fac"/>
</dbReference>
<accession>A0A7C4GGA2</accession>
<dbReference type="GO" id="GO:0043023">
    <property type="term" value="F:ribosomal large subunit binding"/>
    <property type="evidence" value="ECO:0007669"/>
    <property type="project" value="TreeGrafter"/>
</dbReference>
<sequence length="185" mass="21348">MLDKLYTEYRARMNKAIELLEAEFARIRTARANPAILDGIKVSAYDTLTPLKQVASISVPEPRQLVVQPWDRTLLPEIEKAILKAELGLTPRVESGLIRIPIPALTEDRRRELSRLCAKLTEDARIAVRNIRRDANEHVKKLEKEKKVSEDDAKKAQKKVQDMTDEFIKKLDELLHRKEAEIMEK</sequence>
<dbReference type="FunFam" id="3.30.1360.40:FF:000001">
    <property type="entry name" value="Ribosome-recycling factor"/>
    <property type="match status" value="1"/>
</dbReference>
<gene>
    <name evidence="5" type="primary">frr</name>
    <name evidence="8" type="ORF">ENS41_01965</name>
</gene>
<dbReference type="PANTHER" id="PTHR20982">
    <property type="entry name" value="RIBOSOME RECYCLING FACTOR"/>
    <property type="match status" value="1"/>
</dbReference>
<evidence type="ECO:0000256" key="2">
    <source>
        <dbReference type="ARBA" id="ARBA00005912"/>
    </source>
</evidence>
<proteinExistence type="inferred from homology"/>
<evidence type="ECO:0000256" key="6">
    <source>
        <dbReference type="SAM" id="Coils"/>
    </source>
</evidence>
<dbReference type="FunFam" id="1.10.132.20:FF:000001">
    <property type="entry name" value="Ribosome-recycling factor"/>
    <property type="match status" value="1"/>
</dbReference>
<organism evidence="8">
    <name type="scientific">candidate division WOR-3 bacterium</name>
    <dbReference type="NCBI Taxonomy" id="2052148"/>
    <lineage>
        <taxon>Bacteria</taxon>
        <taxon>Bacteria division WOR-3</taxon>
    </lineage>
</organism>
<comment type="subcellular location">
    <subcellularLocation>
        <location evidence="1 5">Cytoplasm</location>
    </subcellularLocation>
</comment>
<dbReference type="GO" id="GO:0006415">
    <property type="term" value="P:translational termination"/>
    <property type="evidence" value="ECO:0007669"/>
    <property type="project" value="UniProtKB-UniRule"/>
</dbReference>
<dbReference type="InterPro" id="IPR023584">
    <property type="entry name" value="Ribosome_recyc_fac_dom"/>
</dbReference>
<comment type="similarity">
    <text evidence="2 5">Belongs to the RRF family.</text>
</comment>
<dbReference type="Gene3D" id="1.10.132.20">
    <property type="entry name" value="Ribosome-recycling factor"/>
    <property type="match status" value="1"/>
</dbReference>
<comment type="function">
    <text evidence="5">Responsible for the release of ribosomes from messenger RNA at the termination of protein biosynthesis. May increase the efficiency of translation by recycling ribosomes from one round of translation to another.</text>
</comment>
<evidence type="ECO:0000256" key="1">
    <source>
        <dbReference type="ARBA" id="ARBA00004496"/>
    </source>
</evidence>
<dbReference type="HAMAP" id="MF_00040">
    <property type="entry name" value="RRF"/>
    <property type="match status" value="1"/>
</dbReference>
<dbReference type="EMBL" id="DSUT01000036">
    <property type="protein sequence ID" value="HGK27702.1"/>
    <property type="molecule type" value="Genomic_DNA"/>
</dbReference>
<evidence type="ECO:0000259" key="7">
    <source>
        <dbReference type="Pfam" id="PF01765"/>
    </source>
</evidence>
<name>A0A7C4GGA2_UNCW3</name>
<feature type="coiled-coil region" evidence="6">
    <location>
        <begin position="132"/>
        <end position="166"/>
    </location>
</feature>
<keyword evidence="6" id="KW-0175">Coiled coil</keyword>
<keyword evidence="4 5" id="KW-0648">Protein biosynthesis</keyword>
<dbReference type="Pfam" id="PF01765">
    <property type="entry name" value="RRF"/>
    <property type="match status" value="1"/>
</dbReference>
<evidence type="ECO:0000313" key="8">
    <source>
        <dbReference type="EMBL" id="HGK27702.1"/>
    </source>
</evidence>
<evidence type="ECO:0000256" key="5">
    <source>
        <dbReference type="HAMAP-Rule" id="MF_00040"/>
    </source>
</evidence>
<reference evidence="8" key="1">
    <citation type="journal article" date="2020" name="mSystems">
        <title>Genome- and Community-Level Interaction Insights into Carbon Utilization and Element Cycling Functions of Hydrothermarchaeota in Hydrothermal Sediment.</title>
        <authorList>
            <person name="Zhou Z."/>
            <person name="Liu Y."/>
            <person name="Xu W."/>
            <person name="Pan J."/>
            <person name="Luo Z.H."/>
            <person name="Li M."/>
        </authorList>
    </citation>
    <scope>NUCLEOTIDE SEQUENCE [LARGE SCALE GENOMIC DNA]</scope>
    <source>
        <strain evidence="8">SpSt-488</strain>
    </source>
</reference>
<dbReference type="NCBIfam" id="TIGR00496">
    <property type="entry name" value="frr"/>
    <property type="match status" value="1"/>
</dbReference>
<evidence type="ECO:0000256" key="3">
    <source>
        <dbReference type="ARBA" id="ARBA00022490"/>
    </source>
</evidence>
<keyword evidence="3 5" id="KW-0963">Cytoplasm</keyword>
<dbReference type="InterPro" id="IPR036191">
    <property type="entry name" value="RRF_sf"/>
</dbReference>
<evidence type="ECO:0000256" key="4">
    <source>
        <dbReference type="ARBA" id="ARBA00022917"/>
    </source>
</evidence>